<keyword evidence="2" id="KW-0732">Signal</keyword>
<feature type="chain" id="PRO_5045457514" evidence="2">
    <location>
        <begin position="26"/>
        <end position="176"/>
    </location>
</feature>
<accession>A0ABW2FVL9</accession>
<dbReference type="InterPro" id="IPR006311">
    <property type="entry name" value="TAT_signal"/>
</dbReference>
<evidence type="ECO:0000256" key="1">
    <source>
        <dbReference type="SAM" id="MobiDB-lite"/>
    </source>
</evidence>
<keyword evidence="4" id="KW-1185">Reference proteome</keyword>
<organism evidence="3 4">
    <name type="scientific">Kitasatospora paranensis</name>
    <dbReference type="NCBI Taxonomy" id="258053"/>
    <lineage>
        <taxon>Bacteria</taxon>
        <taxon>Bacillati</taxon>
        <taxon>Actinomycetota</taxon>
        <taxon>Actinomycetes</taxon>
        <taxon>Kitasatosporales</taxon>
        <taxon>Streptomycetaceae</taxon>
        <taxon>Kitasatospora</taxon>
    </lineage>
</organism>
<dbReference type="Proteomes" id="UP001596435">
    <property type="component" value="Unassembled WGS sequence"/>
</dbReference>
<dbReference type="PROSITE" id="PS51318">
    <property type="entry name" value="TAT"/>
    <property type="match status" value="1"/>
</dbReference>
<dbReference type="EMBL" id="JBHTAJ010000029">
    <property type="protein sequence ID" value="MFC7181280.1"/>
    <property type="molecule type" value="Genomic_DNA"/>
</dbReference>
<feature type="signal peptide" evidence="2">
    <location>
        <begin position="1"/>
        <end position="25"/>
    </location>
</feature>
<evidence type="ECO:0000313" key="4">
    <source>
        <dbReference type="Proteomes" id="UP001596435"/>
    </source>
</evidence>
<feature type="region of interest" description="Disordered" evidence="1">
    <location>
        <begin position="27"/>
        <end position="125"/>
    </location>
</feature>
<reference evidence="4" key="1">
    <citation type="journal article" date="2019" name="Int. J. Syst. Evol. Microbiol.">
        <title>The Global Catalogue of Microorganisms (GCM) 10K type strain sequencing project: providing services to taxonomists for standard genome sequencing and annotation.</title>
        <authorList>
            <consortium name="The Broad Institute Genomics Platform"/>
            <consortium name="The Broad Institute Genome Sequencing Center for Infectious Disease"/>
            <person name="Wu L."/>
            <person name="Ma J."/>
        </authorList>
    </citation>
    <scope>NUCLEOTIDE SEQUENCE [LARGE SCALE GENOMIC DNA]</scope>
    <source>
        <strain evidence="4">CGMCC 1.12859</strain>
    </source>
</reference>
<sequence>MTTQNSSRRLLPAAALLTLALFGAACDPETGAAAGPAPAAATSATGAASPAADPSTAAPAAAPSSAQPTDASPSATDPAPATTAAAPTTRAPATKAAPAPVHTTPAPARTTAKAAPTTKAPAGSCAHHTTGVCGWDVGLTPVSSSETAECNDGTVSYSATFSGTCSHHGGVRYWFK</sequence>
<gene>
    <name evidence="3" type="ORF">ACFQMG_17130</name>
</gene>
<evidence type="ECO:0000313" key="3">
    <source>
        <dbReference type="EMBL" id="MFC7181280.1"/>
    </source>
</evidence>
<proteinExistence type="predicted"/>
<name>A0ABW2FVL9_9ACTN</name>
<protein>
    <submittedName>
        <fullName evidence="3">DUF3761 domain-containing protein</fullName>
    </submittedName>
</protein>
<dbReference type="RefSeq" id="WP_345708506.1">
    <property type="nucleotide sequence ID" value="NZ_BAABKV010000001.1"/>
</dbReference>
<feature type="compositionally biased region" description="Low complexity" evidence="1">
    <location>
        <begin position="27"/>
        <end position="122"/>
    </location>
</feature>
<comment type="caution">
    <text evidence="3">The sequence shown here is derived from an EMBL/GenBank/DDBJ whole genome shotgun (WGS) entry which is preliminary data.</text>
</comment>
<evidence type="ECO:0000256" key="2">
    <source>
        <dbReference type="SAM" id="SignalP"/>
    </source>
</evidence>